<organism evidence="1">
    <name type="scientific">Solanum chacoense</name>
    <name type="common">Chaco potato</name>
    <dbReference type="NCBI Taxonomy" id="4108"/>
    <lineage>
        <taxon>Eukaryota</taxon>
        <taxon>Viridiplantae</taxon>
        <taxon>Streptophyta</taxon>
        <taxon>Embryophyta</taxon>
        <taxon>Tracheophyta</taxon>
        <taxon>Spermatophyta</taxon>
        <taxon>Magnoliopsida</taxon>
        <taxon>eudicotyledons</taxon>
        <taxon>Gunneridae</taxon>
        <taxon>Pentapetalae</taxon>
        <taxon>asterids</taxon>
        <taxon>lamiids</taxon>
        <taxon>Solanales</taxon>
        <taxon>Solanaceae</taxon>
        <taxon>Solanoideae</taxon>
        <taxon>Solaneae</taxon>
        <taxon>Solanum</taxon>
    </lineage>
</organism>
<dbReference type="EMBL" id="GEDG01013264">
    <property type="protein sequence ID" value="JAP25464.1"/>
    <property type="molecule type" value="Transcribed_RNA"/>
</dbReference>
<reference evidence="1" key="1">
    <citation type="submission" date="2015-12" db="EMBL/GenBank/DDBJ databases">
        <title>Gene expression during late stages of embryo sac development: a critical building block for successful pollen-pistil interactions.</title>
        <authorList>
            <person name="Liu Y."/>
            <person name="Joly V."/>
            <person name="Sabar M."/>
            <person name="Matton D.P."/>
        </authorList>
    </citation>
    <scope>NUCLEOTIDE SEQUENCE</scope>
</reference>
<protein>
    <submittedName>
        <fullName evidence="1">Putative ovule protein</fullName>
    </submittedName>
</protein>
<name>A0A0V0HZD2_SOLCH</name>
<dbReference type="AlphaFoldDB" id="A0A0V0HZD2"/>
<proteinExistence type="predicted"/>
<sequence length="76" mass="8985">MQTQKCHANYKTTSDFTYQHLTRFNTMVCCVCVCCTINTYTHTHTWLIYFKFKLLSPNTFPLLLRSKVLSINDNKN</sequence>
<accession>A0A0V0HZD2</accession>
<evidence type="ECO:0000313" key="1">
    <source>
        <dbReference type="EMBL" id="JAP25464.1"/>
    </source>
</evidence>